<dbReference type="PANTHER" id="PTHR12296:SF21">
    <property type="entry name" value="DENN DOMAIN-CONTAINING PROTEIN 3"/>
    <property type="match status" value="1"/>
</dbReference>
<dbReference type="AlphaFoldDB" id="D8MB96"/>
<evidence type="ECO:0000259" key="1">
    <source>
        <dbReference type="PROSITE" id="PS50211"/>
    </source>
</evidence>
<dbReference type="RefSeq" id="XP_012899383.1">
    <property type="nucleotide sequence ID" value="XM_013043929.1"/>
</dbReference>
<dbReference type="Proteomes" id="UP000008312">
    <property type="component" value="Unassembled WGS sequence"/>
</dbReference>
<dbReference type="Pfam" id="PF02141">
    <property type="entry name" value="DENN"/>
    <property type="match status" value="1"/>
</dbReference>
<evidence type="ECO:0000313" key="3">
    <source>
        <dbReference type="Proteomes" id="UP000008312"/>
    </source>
</evidence>
<protein>
    <recommendedName>
        <fullName evidence="1">UDENN domain-containing protein</fullName>
    </recommendedName>
</protein>
<reference evidence="2" key="1">
    <citation type="submission" date="2010-02" db="EMBL/GenBank/DDBJ databases">
        <title>Sequencing and annotation of the Blastocystis hominis genome.</title>
        <authorList>
            <person name="Wincker P."/>
        </authorList>
    </citation>
    <scope>NUCLEOTIDE SEQUENCE</scope>
    <source>
        <strain evidence="2">Singapore isolate B</strain>
    </source>
</reference>
<dbReference type="OrthoDB" id="6019893at2759"/>
<proteinExistence type="predicted"/>
<dbReference type="InterPro" id="IPR001194">
    <property type="entry name" value="cDENN_dom"/>
</dbReference>
<gene>
    <name evidence="2" type="ORF">GSBLH_T00006908001</name>
</gene>
<sequence>MSVTVPPTEENIGRSNPPIVRIMQNTDFQRIRNTSWMLLFCYLVLYSRRSKNQVCSQGTADRSRSYGTSLFYYEKMKIDGECKKDKKGRQLYVPRALCILSHQPFFTAFNVFLRELYRNAILDSEDQFADENDSIPRVESFEALLRKGSLYDTLLDDSMALLPLEKHIQHFIDFCPSLDPGFLIHLPVFQKIYTIRIPPLTRLPYTDKLCFKCLFTSLSPKNIVKVYAAILQEQRVLFVSEQMDSLTLCAQAFNSLLYPFRWFHPFIPILPFAVTETISASFPYIFGVTTNQFETEDCQNNLDGVIVVYLDYDKVVVPKSCHLVEFRKSFVKKVVTQMENTCSLL</sequence>
<dbReference type="InterPro" id="IPR051696">
    <property type="entry name" value="DENN_Domain_GEFs"/>
</dbReference>
<dbReference type="InterPro" id="IPR037516">
    <property type="entry name" value="Tripartite_DENN"/>
</dbReference>
<organism evidence="2">
    <name type="scientific">Blastocystis hominis</name>
    <dbReference type="NCBI Taxonomy" id="12968"/>
    <lineage>
        <taxon>Eukaryota</taxon>
        <taxon>Sar</taxon>
        <taxon>Stramenopiles</taxon>
        <taxon>Bigyra</taxon>
        <taxon>Opalozoa</taxon>
        <taxon>Opalinata</taxon>
        <taxon>Blastocystidae</taxon>
        <taxon>Blastocystis</taxon>
    </lineage>
</organism>
<keyword evidence="3" id="KW-1185">Reference proteome</keyword>
<accession>D8MB96</accession>
<dbReference type="PANTHER" id="PTHR12296">
    <property type="entry name" value="DENN DOMAIN-CONTAINING PROTEIN 4"/>
    <property type="match status" value="1"/>
</dbReference>
<feature type="domain" description="UDENN" evidence="1">
    <location>
        <begin position="1"/>
        <end position="345"/>
    </location>
</feature>
<dbReference type="EMBL" id="FN668691">
    <property type="protein sequence ID" value="CBK25335.2"/>
    <property type="molecule type" value="Genomic_DNA"/>
</dbReference>
<evidence type="ECO:0000313" key="2">
    <source>
        <dbReference type="EMBL" id="CBK25335.2"/>
    </source>
</evidence>
<dbReference type="GO" id="GO:0032483">
    <property type="term" value="P:regulation of Rab protein signal transduction"/>
    <property type="evidence" value="ECO:0007669"/>
    <property type="project" value="TreeGrafter"/>
</dbReference>
<dbReference type="Gene3D" id="3.40.50.11500">
    <property type="match status" value="1"/>
</dbReference>
<dbReference type="GeneID" id="24923032"/>
<dbReference type="PROSITE" id="PS50211">
    <property type="entry name" value="DENN"/>
    <property type="match status" value="1"/>
</dbReference>
<dbReference type="InterPro" id="IPR043153">
    <property type="entry name" value="DENN_C"/>
</dbReference>
<dbReference type="GO" id="GO:0031410">
    <property type="term" value="C:cytoplasmic vesicle"/>
    <property type="evidence" value="ECO:0007669"/>
    <property type="project" value="TreeGrafter"/>
</dbReference>
<dbReference type="SMART" id="SM00799">
    <property type="entry name" value="DENN"/>
    <property type="match status" value="1"/>
</dbReference>
<name>D8MB96_BLAHO</name>
<dbReference type="InParanoid" id="D8MB96"/>